<proteinExistence type="predicted"/>
<dbReference type="EMBL" id="LAQU01000016">
    <property type="protein sequence ID" value="KKB62731.1"/>
    <property type="molecule type" value="Genomic_DNA"/>
</dbReference>
<name>A0A0F5JXX8_9BURK</name>
<dbReference type="InterPro" id="IPR018035">
    <property type="entry name" value="Flagellar_FliH/T3SS_HrpE"/>
</dbReference>
<keyword evidence="4" id="KW-1185">Reference proteome</keyword>
<sequence length="130" mass="14017">MERIIDDNSTLRIRVHPEEYDAAANAFNDAAVAWRARGRSVSVDVTADRSLMPGSCICDSDLGFLDASLSVQLEAVRAAVTRAVDQHPPHDDDGGTDEPWQVGTWGHMPSPSTLCPAPPLSKEQMQGAFA</sequence>
<evidence type="ECO:0000313" key="4">
    <source>
        <dbReference type="Proteomes" id="UP000033618"/>
    </source>
</evidence>
<protein>
    <recommendedName>
        <fullName evidence="2">Flagellar assembly protein FliH/Type III secretion system HrpE domain-containing protein</fullName>
    </recommendedName>
</protein>
<feature type="region of interest" description="Disordered" evidence="1">
    <location>
        <begin position="83"/>
        <end position="130"/>
    </location>
</feature>
<feature type="compositionally biased region" description="Basic and acidic residues" evidence="1">
    <location>
        <begin position="84"/>
        <end position="93"/>
    </location>
</feature>
<dbReference type="PATRIC" id="fig|28092.6.peg.3698"/>
<dbReference type="AlphaFoldDB" id="A0A0F5JXX8"/>
<gene>
    <name evidence="3" type="ORF">WM40_15675</name>
</gene>
<dbReference type="Pfam" id="PF02108">
    <property type="entry name" value="FliH"/>
    <property type="match status" value="1"/>
</dbReference>
<evidence type="ECO:0000259" key="2">
    <source>
        <dbReference type="Pfam" id="PF02108"/>
    </source>
</evidence>
<evidence type="ECO:0000313" key="3">
    <source>
        <dbReference type="EMBL" id="KKB62731.1"/>
    </source>
</evidence>
<reference evidence="3 4" key="1">
    <citation type="submission" date="2015-03" db="EMBL/GenBank/DDBJ databases">
        <title>Draft Genome Sequence of Burkholderia andropogonis type strain ICMP2807, isolated from Sorghum bicolor.</title>
        <authorList>
            <person name="Lopes-Santos L."/>
            <person name="Castro D.B."/>
            <person name="Ottoboni L.M."/>
            <person name="Park D."/>
            <person name="Weirc B.S."/>
            <person name="Destefano S.A."/>
        </authorList>
    </citation>
    <scope>NUCLEOTIDE SEQUENCE [LARGE SCALE GENOMIC DNA]</scope>
    <source>
        <strain evidence="3 4">ICMP2807</strain>
    </source>
</reference>
<accession>A0A0F5JXX8</accession>
<evidence type="ECO:0000256" key="1">
    <source>
        <dbReference type="SAM" id="MobiDB-lite"/>
    </source>
</evidence>
<organism evidence="3 4">
    <name type="scientific">Robbsia andropogonis</name>
    <dbReference type="NCBI Taxonomy" id="28092"/>
    <lineage>
        <taxon>Bacteria</taxon>
        <taxon>Pseudomonadati</taxon>
        <taxon>Pseudomonadota</taxon>
        <taxon>Betaproteobacteria</taxon>
        <taxon>Burkholderiales</taxon>
        <taxon>Burkholderiaceae</taxon>
        <taxon>Robbsia</taxon>
    </lineage>
</organism>
<comment type="caution">
    <text evidence="3">The sequence shown here is derived from an EMBL/GenBank/DDBJ whole genome shotgun (WGS) entry which is preliminary data.</text>
</comment>
<feature type="domain" description="Flagellar assembly protein FliH/Type III secretion system HrpE" evidence="2">
    <location>
        <begin position="8"/>
        <end position="75"/>
    </location>
</feature>
<dbReference type="STRING" id="28092.WM40_15675"/>
<dbReference type="Proteomes" id="UP000033618">
    <property type="component" value="Unassembled WGS sequence"/>
</dbReference>